<evidence type="ECO:0000313" key="2">
    <source>
        <dbReference type="Proteomes" id="UP000003704"/>
    </source>
</evidence>
<dbReference type="EMBL" id="AKGD01000004">
    <property type="protein sequence ID" value="EIT67842.1"/>
    <property type="molecule type" value="Genomic_DNA"/>
</dbReference>
<dbReference type="Proteomes" id="UP000003704">
    <property type="component" value="Unassembled WGS sequence"/>
</dbReference>
<comment type="caution">
    <text evidence="1">The sequence shown here is derived from an EMBL/GenBank/DDBJ whole genome shotgun (WGS) entry which is preliminary data.</text>
</comment>
<organism evidence="1 2">
    <name type="scientific">Hydrocarboniphaga effusa AP103</name>
    <dbReference type="NCBI Taxonomy" id="1172194"/>
    <lineage>
        <taxon>Bacteria</taxon>
        <taxon>Pseudomonadati</taxon>
        <taxon>Pseudomonadota</taxon>
        <taxon>Gammaproteobacteria</taxon>
        <taxon>Nevskiales</taxon>
        <taxon>Nevskiaceae</taxon>
        <taxon>Hydrocarboniphaga</taxon>
    </lineage>
</organism>
<name>I7Z865_9GAMM</name>
<proteinExistence type="predicted"/>
<dbReference type="AlphaFoldDB" id="I7Z865"/>
<keyword evidence="2" id="KW-1185">Reference proteome</keyword>
<protein>
    <submittedName>
        <fullName evidence="1">Uncharacterized protein</fullName>
    </submittedName>
</protein>
<reference evidence="1 2" key="1">
    <citation type="journal article" date="2012" name="J. Bacteriol.">
        <title>Genome Sequence of n-Alkane-Degrading Hydrocarboniphaga effusa Strain AP103T (ATCC BAA-332T).</title>
        <authorList>
            <person name="Chang H.K."/>
            <person name="Zylstra G.J."/>
            <person name="Chae J.C."/>
        </authorList>
    </citation>
    <scope>NUCLEOTIDE SEQUENCE [LARGE SCALE GENOMIC DNA]</scope>
    <source>
        <strain evidence="1 2">AP103</strain>
    </source>
</reference>
<gene>
    <name evidence="1" type="ORF">WQQ_42770</name>
</gene>
<sequence length="41" mass="4762">MGMELCKPRALHHCFRLVSCQYSIKVERNSQGFILIIVVKL</sequence>
<evidence type="ECO:0000313" key="1">
    <source>
        <dbReference type="EMBL" id="EIT67842.1"/>
    </source>
</evidence>
<accession>I7Z865</accession>